<dbReference type="InterPro" id="IPR016064">
    <property type="entry name" value="NAD/diacylglycerol_kinase_sf"/>
</dbReference>
<feature type="domain" description="DAGKc" evidence="2">
    <location>
        <begin position="170"/>
        <end position="315"/>
    </location>
</feature>
<proteinExistence type="predicted"/>
<dbReference type="OrthoDB" id="3853857at2759"/>
<dbReference type="EnsemblMetazoa" id="XM_003729029">
    <property type="protein sequence ID" value="XP_003729077"/>
    <property type="gene ID" value="LOC580005"/>
</dbReference>
<feature type="region of interest" description="Disordered" evidence="1">
    <location>
        <begin position="408"/>
        <end position="432"/>
    </location>
</feature>
<dbReference type="SUPFAM" id="SSF111331">
    <property type="entry name" value="NAD kinase/diacylglycerol kinase-like"/>
    <property type="match status" value="1"/>
</dbReference>
<dbReference type="PANTHER" id="PTHR12358:SF112">
    <property type="entry name" value="LD11247P-RELATED"/>
    <property type="match status" value="1"/>
</dbReference>
<dbReference type="GO" id="GO:0046512">
    <property type="term" value="P:sphingosine biosynthetic process"/>
    <property type="evidence" value="ECO:0000318"/>
    <property type="project" value="GO_Central"/>
</dbReference>
<evidence type="ECO:0000313" key="3">
    <source>
        <dbReference type="EnsemblMetazoa" id="XP_003729077"/>
    </source>
</evidence>
<dbReference type="OMA" id="PFACFND"/>
<dbReference type="GO" id="GO:0016020">
    <property type="term" value="C:membrane"/>
    <property type="evidence" value="ECO:0000318"/>
    <property type="project" value="GO_Central"/>
</dbReference>
<dbReference type="GO" id="GO:0016301">
    <property type="term" value="F:kinase activity"/>
    <property type="evidence" value="ECO:0007669"/>
    <property type="project" value="InterPro"/>
</dbReference>
<evidence type="ECO:0000313" key="4">
    <source>
        <dbReference type="Proteomes" id="UP000007110"/>
    </source>
</evidence>
<dbReference type="Gene3D" id="3.40.50.10330">
    <property type="entry name" value="Probable inorganic polyphosphate/atp-NAD kinase, domain 1"/>
    <property type="match status" value="1"/>
</dbReference>
<dbReference type="GO" id="GO:0005737">
    <property type="term" value="C:cytoplasm"/>
    <property type="evidence" value="ECO:0000318"/>
    <property type="project" value="GO_Central"/>
</dbReference>
<dbReference type="Pfam" id="PF00781">
    <property type="entry name" value="DAGK_cat"/>
    <property type="match status" value="1"/>
</dbReference>
<dbReference type="SMART" id="SM00046">
    <property type="entry name" value="DAGKc"/>
    <property type="match status" value="1"/>
</dbReference>
<dbReference type="AlphaFoldDB" id="A0A7M7LPL8"/>
<dbReference type="GeneID" id="580005"/>
<dbReference type="InterPro" id="IPR050187">
    <property type="entry name" value="Lipid_Phosphate_FormReg"/>
</dbReference>
<reference evidence="4" key="1">
    <citation type="submission" date="2015-02" db="EMBL/GenBank/DDBJ databases">
        <title>Genome sequencing for Strongylocentrotus purpuratus.</title>
        <authorList>
            <person name="Murali S."/>
            <person name="Liu Y."/>
            <person name="Vee V."/>
            <person name="English A."/>
            <person name="Wang M."/>
            <person name="Skinner E."/>
            <person name="Han Y."/>
            <person name="Muzny D.M."/>
            <person name="Worley K.C."/>
            <person name="Gibbs R.A."/>
        </authorList>
    </citation>
    <scope>NUCLEOTIDE SEQUENCE</scope>
</reference>
<dbReference type="InParanoid" id="A0A7M7LPL8"/>
<keyword evidence="4" id="KW-1185">Reference proteome</keyword>
<organism evidence="3 4">
    <name type="scientific">Strongylocentrotus purpuratus</name>
    <name type="common">Purple sea urchin</name>
    <dbReference type="NCBI Taxonomy" id="7668"/>
    <lineage>
        <taxon>Eukaryota</taxon>
        <taxon>Metazoa</taxon>
        <taxon>Echinodermata</taxon>
        <taxon>Eleutherozoa</taxon>
        <taxon>Echinozoa</taxon>
        <taxon>Echinoidea</taxon>
        <taxon>Euechinoidea</taxon>
        <taxon>Echinacea</taxon>
        <taxon>Camarodonta</taxon>
        <taxon>Echinidea</taxon>
        <taxon>Strongylocentrotidae</taxon>
        <taxon>Strongylocentrotus</taxon>
    </lineage>
</organism>
<dbReference type="InterPro" id="IPR017438">
    <property type="entry name" value="ATP-NAD_kinase_N"/>
</dbReference>
<protein>
    <recommendedName>
        <fullName evidence="2">DAGKc domain-containing protein</fullName>
    </recommendedName>
</protein>
<dbReference type="RefSeq" id="XP_003729077.2">
    <property type="nucleotide sequence ID" value="XM_003729029.3"/>
</dbReference>
<feature type="compositionally biased region" description="Low complexity" evidence="1">
    <location>
        <begin position="412"/>
        <end position="426"/>
    </location>
</feature>
<dbReference type="Gene3D" id="2.60.200.40">
    <property type="match status" value="1"/>
</dbReference>
<dbReference type="KEGG" id="spu:580005"/>
<reference evidence="3" key="2">
    <citation type="submission" date="2021-01" db="UniProtKB">
        <authorList>
            <consortium name="EnsemblMetazoa"/>
        </authorList>
    </citation>
    <scope>IDENTIFICATION</scope>
</reference>
<sequence length="567" mass="62815">MSSTDALPQFSAVEDILTQATFHLKIGKHSFDVDVSICREKLTYRSVNGAKLKGESIAFTDIVGCRSIGGGVGQQSSTDSGDGVPRKKELNHKLKLSEKSACLQIFAYKYNKNPNAGGVRRRVELNFVTDEFETQKENASLVEKWRLIILALLQGVEFSSVDDLTESLIPPPPHYLVCINPFSGKEKAVQLFKEQAKPIFEEAGITFKEIITERRGHGTEIAMNLDLKEYNGVIIVSGDGLFYEFINGFGQRRDREEAFKMPLGILPGGSGNALCSAVLVNRGEQVLKNMACHAAVAIVKGKVNPKDMVQIQTQNETVLSFLSVAWGILADIDIESERFRFLGATRFQAQAVQRIMFLRKNPGRLSFLPIKDESKYHHLWGAEDKKRDSSSGISIQESQQIETNIGAKMGDSRSSSANQNANASSSEEGTSNAMGEVHADDLAMPSLSDPVPPNWTVIQGDFVCVLITIVSHISNDFMSHPGRSMDEGIIMVQYMDETTTRWKLINTFDKYMTGEYLKQDFVKARVVKAFRLEPLNTKEGILTVDGEQVKFGPIQGMLTPSKCHCII</sequence>
<name>A0A7M7LPL8_STRPU</name>
<evidence type="ECO:0000256" key="1">
    <source>
        <dbReference type="SAM" id="MobiDB-lite"/>
    </source>
</evidence>
<dbReference type="PROSITE" id="PS50146">
    <property type="entry name" value="DAGK"/>
    <property type="match status" value="1"/>
</dbReference>
<dbReference type="Proteomes" id="UP000007110">
    <property type="component" value="Unassembled WGS sequence"/>
</dbReference>
<accession>A0A7M7LPL8</accession>
<dbReference type="InterPro" id="IPR001206">
    <property type="entry name" value="Diacylglycerol_kinase_cat_dom"/>
</dbReference>
<dbReference type="PANTHER" id="PTHR12358">
    <property type="entry name" value="SPHINGOSINE KINASE"/>
    <property type="match status" value="1"/>
</dbReference>
<evidence type="ECO:0000259" key="2">
    <source>
        <dbReference type="PROSITE" id="PS50146"/>
    </source>
</evidence>